<dbReference type="GO" id="GO:0071555">
    <property type="term" value="P:cell wall organization"/>
    <property type="evidence" value="ECO:0007669"/>
    <property type="project" value="UniProtKB-KW"/>
</dbReference>
<name>A0AA41XFB4_9MICO</name>
<dbReference type="Pfam" id="PF07478">
    <property type="entry name" value="Dala_Dala_lig_C"/>
    <property type="match status" value="1"/>
</dbReference>
<keyword evidence="7" id="KW-0547">Nucleotide-binding</keyword>
<evidence type="ECO:0000256" key="6">
    <source>
        <dbReference type="PIRSR" id="PIRSR039102-3"/>
    </source>
</evidence>
<dbReference type="Pfam" id="PF01820">
    <property type="entry name" value="Dala_Dala_lig_N"/>
    <property type="match status" value="1"/>
</dbReference>
<evidence type="ECO:0000256" key="3">
    <source>
        <dbReference type="ARBA" id="ARBA00023316"/>
    </source>
</evidence>
<evidence type="ECO:0000256" key="4">
    <source>
        <dbReference type="HAMAP-Rule" id="MF_00047"/>
    </source>
</evidence>
<evidence type="ECO:0000313" key="11">
    <source>
        <dbReference type="Proteomes" id="UP001165587"/>
    </source>
</evidence>
<feature type="binding site" evidence="6">
    <location>
        <position position="295"/>
    </location>
    <ligand>
        <name>Mg(2+)</name>
        <dbReference type="ChEBI" id="CHEBI:18420"/>
        <label>1</label>
    </ligand>
</feature>
<keyword evidence="6" id="KW-0460">Magnesium</keyword>
<feature type="binding site" evidence="6">
    <location>
        <position position="282"/>
    </location>
    <ligand>
        <name>Mg(2+)</name>
        <dbReference type="ChEBI" id="CHEBI:18420"/>
        <label>1</label>
    </ligand>
</feature>
<dbReference type="PANTHER" id="PTHR23132">
    <property type="entry name" value="D-ALANINE--D-ALANINE LIGASE"/>
    <property type="match status" value="1"/>
</dbReference>
<dbReference type="InterPro" id="IPR016185">
    <property type="entry name" value="PreATP-grasp_dom_sf"/>
</dbReference>
<dbReference type="EMBL" id="JANLCK010000002">
    <property type="protein sequence ID" value="MCS5725144.1"/>
    <property type="molecule type" value="Genomic_DNA"/>
</dbReference>
<evidence type="ECO:0000256" key="8">
    <source>
        <dbReference type="SAM" id="MobiDB-lite"/>
    </source>
</evidence>
<dbReference type="GO" id="GO:0009252">
    <property type="term" value="P:peptidoglycan biosynthetic process"/>
    <property type="evidence" value="ECO:0007669"/>
    <property type="project" value="UniProtKB-UniRule"/>
</dbReference>
<comment type="pathway">
    <text evidence="4">Cell wall biogenesis; peptidoglycan biosynthesis.</text>
</comment>
<comment type="similarity">
    <text evidence="1 4">Belongs to the D-alanine--D-alanine ligase family.</text>
</comment>
<evidence type="ECO:0000256" key="7">
    <source>
        <dbReference type="PROSITE-ProRule" id="PRU00409"/>
    </source>
</evidence>
<dbReference type="GO" id="GO:0005524">
    <property type="term" value="F:ATP binding"/>
    <property type="evidence" value="ECO:0007669"/>
    <property type="project" value="UniProtKB-UniRule"/>
</dbReference>
<keyword evidence="4" id="KW-0573">Peptidoglycan synthesis</keyword>
<keyword evidence="6" id="KW-0479">Metal-binding</keyword>
<feature type="binding site" evidence="6">
    <location>
        <position position="297"/>
    </location>
    <ligand>
        <name>Mg(2+)</name>
        <dbReference type="ChEBI" id="CHEBI:18420"/>
        <label>2</label>
    </ligand>
</feature>
<dbReference type="PIRSF" id="PIRSF039102">
    <property type="entry name" value="Ddl/VanB"/>
    <property type="match status" value="1"/>
</dbReference>
<reference evidence="10" key="1">
    <citation type="submission" date="2022-08" db="EMBL/GenBank/DDBJ databases">
        <authorList>
            <person name="Deng Y."/>
            <person name="Han X.-F."/>
            <person name="Zhang Y.-Q."/>
        </authorList>
    </citation>
    <scope>NUCLEOTIDE SEQUENCE</scope>
    <source>
        <strain evidence="10">CPCC 203407</strain>
    </source>
</reference>
<feature type="active site" evidence="5">
    <location>
        <position position="171"/>
    </location>
</feature>
<comment type="caution">
    <text evidence="10">The sequence shown here is derived from an EMBL/GenBank/DDBJ whole genome shotgun (WGS) entry which is preliminary data.</text>
</comment>
<comment type="subcellular location">
    <subcellularLocation>
        <location evidence="4">Cytoplasm</location>
    </subcellularLocation>
</comment>
<dbReference type="GO" id="GO:0008360">
    <property type="term" value="P:regulation of cell shape"/>
    <property type="evidence" value="ECO:0007669"/>
    <property type="project" value="UniProtKB-KW"/>
</dbReference>
<comment type="function">
    <text evidence="4">Cell wall formation.</text>
</comment>
<dbReference type="GO" id="GO:0005737">
    <property type="term" value="C:cytoplasm"/>
    <property type="evidence" value="ECO:0007669"/>
    <property type="project" value="UniProtKB-SubCell"/>
</dbReference>
<dbReference type="InterPro" id="IPR011127">
    <property type="entry name" value="Dala_Dala_lig_N"/>
</dbReference>
<dbReference type="HAMAP" id="MF_00047">
    <property type="entry name" value="Dala_Dala_lig"/>
    <property type="match status" value="1"/>
</dbReference>
<feature type="active site" evidence="5">
    <location>
        <position position="306"/>
    </location>
</feature>
<keyword evidence="2 4" id="KW-0436">Ligase</keyword>
<evidence type="ECO:0000259" key="9">
    <source>
        <dbReference type="PROSITE" id="PS50975"/>
    </source>
</evidence>
<keyword evidence="7" id="KW-0067">ATP-binding</keyword>
<feature type="binding site" evidence="6">
    <location>
        <position position="295"/>
    </location>
    <ligand>
        <name>Mg(2+)</name>
        <dbReference type="ChEBI" id="CHEBI:18420"/>
        <label>2</label>
    </ligand>
</feature>
<dbReference type="GO" id="GO:0046872">
    <property type="term" value="F:metal ion binding"/>
    <property type="evidence" value="ECO:0007669"/>
    <property type="project" value="UniProtKB-KW"/>
</dbReference>
<dbReference type="PROSITE" id="PS50975">
    <property type="entry name" value="ATP_GRASP"/>
    <property type="match status" value="1"/>
</dbReference>
<accession>A0AA41XFB4</accession>
<dbReference type="InterPro" id="IPR011095">
    <property type="entry name" value="Dala_Dala_lig_C"/>
</dbReference>
<keyword evidence="11" id="KW-1185">Reference proteome</keyword>
<keyword evidence="3 4" id="KW-0961">Cell wall biogenesis/degradation</keyword>
<dbReference type="NCBIfam" id="NF002378">
    <property type="entry name" value="PRK01372.1"/>
    <property type="match status" value="1"/>
</dbReference>
<comment type="cofactor">
    <cofactor evidence="6">
        <name>Mg(2+)</name>
        <dbReference type="ChEBI" id="CHEBI:18420"/>
    </cofactor>
    <cofactor evidence="6">
        <name>Mn(2+)</name>
        <dbReference type="ChEBI" id="CHEBI:29035"/>
    </cofactor>
    <text evidence="6">Binds 2 magnesium or manganese ions per subunit.</text>
</comment>
<feature type="active site" evidence="5">
    <location>
        <position position="35"/>
    </location>
</feature>
<feature type="compositionally biased region" description="Low complexity" evidence="8">
    <location>
        <begin position="7"/>
        <end position="19"/>
    </location>
</feature>
<dbReference type="InterPro" id="IPR011761">
    <property type="entry name" value="ATP-grasp"/>
</dbReference>
<dbReference type="InterPro" id="IPR013815">
    <property type="entry name" value="ATP_grasp_subdomain_1"/>
</dbReference>
<dbReference type="InterPro" id="IPR005905">
    <property type="entry name" value="D_ala_D_ala"/>
</dbReference>
<evidence type="ECO:0000256" key="1">
    <source>
        <dbReference type="ARBA" id="ARBA00010871"/>
    </source>
</evidence>
<dbReference type="GO" id="GO:0008716">
    <property type="term" value="F:D-alanine-D-alanine ligase activity"/>
    <property type="evidence" value="ECO:0007669"/>
    <property type="project" value="UniProtKB-UniRule"/>
</dbReference>
<keyword evidence="4" id="KW-0133">Cell shape</keyword>
<protein>
    <recommendedName>
        <fullName evidence="4">D-alanine--D-alanine ligase</fullName>
        <ecNumber evidence="4">6.3.2.4</ecNumber>
    </recommendedName>
    <alternativeName>
        <fullName evidence="4">D-Ala-D-Ala ligase</fullName>
    </alternativeName>
    <alternativeName>
        <fullName evidence="4">D-alanylalanine synthetase</fullName>
    </alternativeName>
</protein>
<dbReference type="SUPFAM" id="SSF52440">
    <property type="entry name" value="PreATP-grasp domain"/>
    <property type="match status" value="1"/>
</dbReference>
<organism evidence="10 11">
    <name type="scientific">Herbiconiux oxytropis</name>
    <dbReference type="NCBI Taxonomy" id="2970915"/>
    <lineage>
        <taxon>Bacteria</taxon>
        <taxon>Bacillati</taxon>
        <taxon>Actinomycetota</taxon>
        <taxon>Actinomycetes</taxon>
        <taxon>Micrococcales</taxon>
        <taxon>Microbacteriaceae</taxon>
        <taxon>Herbiconiux</taxon>
    </lineage>
</organism>
<dbReference type="Gene3D" id="3.30.1490.20">
    <property type="entry name" value="ATP-grasp fold, A domain"/>
    <property type="match status" value="1"/>
</dbReference>
<dbReference type="PANTHER" id="PTHR23132:SF23">
    <property type="entry name" value="D-ALANINE--D-ALANINE LIGASE B"/>
    <property type="match status" value="1"/>
</dbReference>
<feature type="region of interest" description="Disordered" evidence="8">
    <location>
        <begin position="1"/>
        <end position="20"/>
    </location>
</feature>
<keyword evidence="4" id="KW-0963">Cytoplasm</keyword>
<dbReference type="Gene3D" id="3.40.50.20">
    <property type="match status" value="1"/>
</dbReference>
<dbReference type="RefSeq" id="WP_259525619.1">
    <property type="nucleotide sequence ID" value="NZ_JANLCK010000002.1"/>
</dbReference>
<gene>
    <name evidence="4" type="primary">ddl</name>
    <name evidence="10" type="ORF">N1028_04475</name>
</gene>
<keyword evidence="6" id="KW-0464">Manganese</keyword>
<dbReference type="Proteomes" id="UP001165587">
    <property type="component" value="Unassembled WGS sequence"/>
</dbReference>
<dbReference type="SUPFAM" id="SSF56059">
    <property type="entry name" value="Glutathione synthetase ATP-binding domain-like"/>
    <property type="match status" value="1"/>
</dbReference>
<dbReference type="AlphaFoldDB" id="A0AA41XFB4"/>
<proteinExistence type="inferred from homology"/>
<evidence type="ECO:0000256" key="2">
    <source>
        <dbReference type="ARBA" id="ARBA00022598"/>
    </source>
</evidence>
<dbReference type="EC" id="6.3.2.4" evidence="4"/>
<sequence length="336" mass="35314">MSDFLPAASSSADASTATSGPSRNVVVLAGGISHERDVSLRSGRRVADALIERGHSVVLRDPDASLLPYLAENRPDVIWPALHGASGEDGALRALLDMLAIPYVGAEAKAARLAWQKPSSKIIVERAGLATPRWVTLPRDTFRELGATQVLSLVLDSFGPEVVVKPAMGGSALGVGVLDSADDLPRAVVDAYTYGEVALIEQRVRGVEVSIGVLDLGEGPFALPAVEIEPRSGVYSFEARYNAGETRFYAPARLDEATAAAAREAALTIHRTLGLRHISRIDLIIDAAGTPWFLEANVLPGLTETSTVPQAILAAGHSLGSVYEQLGEVAIAAATV</sequence>
<feature type="domain" description="ATP-grasp" evidence="9">
    <location>
        <begin position="121"/>
        <end position="328"/>
    </location>
</feature>
<comment type="catalytic activity">
    <reaction evidence="4">
        <text>2 D-alanine + ATP = D-alanyl-D-alanine + ADP + phosphate + H(+)</text>
        <dbReference type="Rhea" id="RHEA:11224"/>
        <dbReference type="ChEBI" id="CHEBI:15378"/>
        <dbReference type="ChEBI" id="CHEBI:30616"/>
        <dbReference type="ChEBI" id="CHEBI:43474"/>
        <dbReference type="ChEBI" id="CHEBI:57416"/>
        <dbReference type="ChEBI" id="CHEBI:57822"/>
        <dbReference type="ChEBI" id="CHEBI:456216"/>
        <dbReference type="EC" id="6.3.2.4"/>
    </reaction>
</comment>
<evidence type="ECO:0000256" key="5">
    <source>
        <dbReference type="PIRSR" id="PIRSR039102-1"/>
    </source>
</evidence>
<evidence type="ECO:0000313" key="10">
    <source>
        <dbReference type="EMBL" id="MCS5725144.1"/>
    </source>
</evidence>
<dbReference type="Gene3D" id="3.30.470.20">
    <property type="entry name" value="ATP-grasp fold, B domain"/>
    <property type="match status" value="1"/>
</dbReference>